<feature type="domain" description="ATP-grasp" evidence="4">
    <location>
        <begin position="130"/>
        <end position="335"/>
    </location>
</feature>
<dbReference type="Pfam" id="PF07478">
    <property type="entry name" value="Dala_Dala_lig_C"/>
    <property type="match status" value="1"/>
</dbReference>
<dbReference type="InterPro" id="IPR011761">
    <property type="entry name" value="ATP-grasp"/>
</dbReference>
<comment type="caution">
    <text evidence="5">The sequence shown here is derived from an EMBL/GenBank/DDBJ whole genome shotgun (WGS) entry which is preliminary data.</text>
</comment>
<evidence type="ECO:0000313" key="5">
    <source>
        <dbReference type="EMBL" id="KMO69435.1"/>
    </source>
</evidence>
<dbReference type="Gene3D" id="3.30.470.20">
    <property type="entry name" value="ATP-grasp fold, B domain"/>
    <property type="match status" value="1"/>
</dbReference>
<dbReference type="PATRIC" id="fig|1807.14.peg.4898"/>
<evidence type="ECO:0000256" key="2">
    <source>
        <dbReference type="ARBA" id="ARBA00022598"/>
    </source>
</evidence>
<evidence type="ECO:0000313" key="6">
    <source>
        <dbReference type="Proteomes" id="UP000036313"/>
    </source>
</evidence>
<dbReference type="InterPro" id="IPR013815">
    <property type="entry name" value="ATP_grasp_subdomain_1"/>
</dbReference>
<name>A0A0J6VEL2_9MYCO</name>
<dbReference type="Gene3D" id="3.40.50.20">
    <property type="match status" value="1"/>
</dbReference>
<keyword evidence="3" id="KW-0067">ATP-binding</keyword>
<dbReference type="Proteomes" id="UP000036313">
    <property type="component" value="Unassembled WGS sequence"/>
</dbReference>
<comment type="similarity">
    <text evidence="1">Belongs to the D-alanine--D-alanine ligase family.</text>
</comment>
<evidence type="ECO:0000256" key="3">
    <source>
        <dbReference type="PROSITE-ProRule" id="PRU00409"/>
    </source>
</evidence>
<dbReference type="EC" id="6.1.2.1" evidence="5"/>
<dbReference type="AlphaFoldDB" id="A0A0J6VEL2"/>
<proteinExistence type="inferred from homology"/>
<dbReference type="Gene3D" id="3.30.1490.20">
    <property type="entry name" value="ATP-grasp fold, A domain"/>
    <property type="match status" value="1"/>
</dbReference>
<dbReference type="GO" id="GO:0005524">
    <property type="term" value="F:ATP binding"/>
    <property type="evidence" value="ECO:0007669"/>
    <property type="project" value="UniProtKB-UniRule"/>
</dbReference>
<sequence>MAGIDLRRSIVQLVGSPVDEFHAELSRLYAHASAEALAARHHVRFAYVAPGGTWQFPEGLDAGSLAAAEPLSATAGIARLAQMRPDVVLPQMFCLPGMTSYRALLDLLGLPFLGNPAEVMANTADKAVARALVAARGVTVPAGRLVTHADEVDLPLPLVVKPARSDNSVGVSLVTERGEVAAAVALAAAHSTDVLVENFIPLGREVRCGVLDVGGQLVCLPLEEYALDAPIRLPADKLGRSGSGELRLTAGDGGRAWIVAPGDPVEAAVFDAARTCFTALGCRHYGLFDFRIDPEGTPWFLEAGPYCSFAPSSVIAKMAAAQGDSVLDLFDMLCGEARIAA</sequence>
<dbReference type="EMBL" id="JYNU01000057">
    <property type="protein sequence ID" value="KMO69435.1"/>
    <property type="molecule type" value="Genomic_DNA"/>
</dbReference>
<dbReference type="InterPro" id="IPR011095">
    <property type="entry name" value="Dala_Dala_lig_C"/>
</dbReference>
<dbReference type="PANTHER" id="PTHR23132">
    <property type="entry name" value="D-ALANINE--D-ALANINE LIGASE"/>
    <property type="match status" value="1"/>
</dbReference>
<protein>
    <submittedName>
        <fullName evidence="5">Vancomycin B-type resistance protein VanB</fullName>
        <ecNumber evidence="5">6.1.2.1</ecNumber>
    </submittedName>
</protein>
<evidence type="ECO:0000256" key="1">
    <source>
        <dbReference type="ARBA" id="ARBA00010871"/>
    </source>
</evidence>
<dbReference type="GO" id="GO:0160220">
    <property type="term" value="F:D-alanine-(R)-lactate ligase activity"/>
    <property type="evidence" value="ECO:0007669"/>
    <property type="project" value="UniProtKB-EC"/>
</dbReference>
<accession>A0A0J6VEL2</accession>
<keyword evidence="2 5" id="KW-0436">Ligase</keyword>
<reference evidence="5 6" key="1">
    <citation type="journal article" date="2015" name="Genome Biol. Evol.">
        <title>Characterization of Three Mycobacterium spp. with Potential Use in Bioremediation by Genome Sequencing and Comparative Genomics.</title>
        <authorList>
            <person name="Das S."/>
            <person name="Pettersson B.M."/>
            <person name="Behra P.R."/>
            <person name="Ramesh M."/>
            <person name="Dasgupta S."/>
            <person name="Bhattacharya A."/>
            <person name="Kirsebom L.A."/>
        </authorList>
    </citation>
    <scope>NUCLEOTIDE SEQUENCE [LARGE SCALE GENOMIC DNA]</scope>
    <source>
        <strain evidence="5 6">DSM 44075</strain>
    </source>
</reference>
<keyword evidence="3" id="KW-0547">Nucleotide-binding</keyword>
<dbReference type="GO" id="GO:0046872">
    <property type="term" value="F:metal ion binding"/>
    <property type="evidence" value="ECO:0007669"/>
    <property type="project" value="InterPro"/>
</dbReference>
<dbReference type="PANTHER" id="PTHR23132:SF23">
    <property type="entry name" value="D-ALANINE--D-ALANINE LIGASE B"/>
    <property type="match status" value="1"/>
</dbReference>
<dbReference type="SUPFAM" id="SSF56059">
    <property type="entry name" value="Glutathione synthetase ATP-binding domain-like"/>
    <property type="match status" value="1"/>
</dbReference>
<gene>
    <name evidence="5" type="primary">vanB</name>
    <name evidence="5" type="ORF">MOBUDSM44075_04861</name>
</gene>
<dbReference type="PROSITE" id="PS50975">
    <property type="entry name" value="ATP_GRASP"/>
    <property type="match status" value="1"/>
</dbReference>
<evidence type="ECO:0000259" key="4">
    <source>
        <dbReference type="PROSITE" id="PS50975"/>
    </source>
</evidence>
<dbReference type="GO" id="GO:0008716">
    <property type="term" value="F:D-alanine-D-alanine ligase activity"/>
    <property type="evidence" value="ECO:0007669"/>
    <property type="project" value="InterPro"/>
</dbReference>
<organism evidence="5 6">
    <name type="scientific">Mycolicibacterium obuense</name>
    <dbReference type="NCBI Taxonomy" id="1807"/>
    <lineage>
        <taxon>Bacteria</taxon>
        <taxon>Bacillati</taxon>
        <taxon>Actinomycetota</taxon>
        <taxon>Actinomycetes</taxon>
        <taxon>Mycobacteriales</taxon>
        <taxon>Mycobacteriaceae</taxon>
        <taxon>Mycolicibacterium</taxon>
    </lineage>
</organism>